<accession>A0AA86VDP5</accession>
<keyword evidence="1" id="KW-0649">Protein kinase inhibitor</keyword>
<feature type="compositionally biased region" description="Basic and acidic residues" evidence="3">
    <location>
        <begin position="1"/>
        <end position="11"/>
    </location>
</feature>
<feature type="compositionally biased region" description="Polar residues" evidence="3">
    <location>
        <begin position="52"/>
        <end position="62"/>
    </location>
</feature>
<evidence type="ECO:0000256" key="2">
    <source>
        <dbReference type="ARBA" id="ARBA00023306"/>
    </source>
</evidence>
<dbReference type="GO" id="GO:0004860">
    <property type="term" value="F:protein kinase inhibitor activity"/>
    <property type="evidence" value="ECO:0007669"/>
    <property type="project" value="UniProtKB-KW"/>
</dbReference>
<reference evidence="4" key="1">
    <citation type="submission" date="2023-10" db="EMBL/GenBank/DDBJ databases">
        <authorList>
            <person name="Domelevo Entfellner J.-B."/>
        </authorList>
    </citation>
    <scope>NUCLEOTIDE SEQUENCE</scope>
</reference>
<evidence type="ECO:0000313" key="4">
    <source>
        <dbReference type="EMBL" id="CAJ1955839.1"/>
    </source>
</evidence>
<dbReference type="GO" id="GO:0032875">
    <property type="term" value="P:regulation of DNA endoreduplication"/>
    <property type="evidence" value="ECO:0007669"/>
    <property type="project" value="InterPro"/>
</dbReference>
<dbReference type="EMBL" id="OY731402">
    <property type="protein sequence ID" value="CAJ1955839.1"/>
    <property type="molecule type" value="Genomic_DNA"/>
</dbReference>
<gene>
    <name evidence="4" type="ORF">AYBTSS11_LOCUS16341</name>
</gene>
<sequence length="124" mass="14300">MSKGSSEREDSAESEGVIIITSPEEGEKDYLKEKLIIQPQRMVEEVEECKTPTWSSRNQITTMLECPPAPRKKRQQTSPISSHMMMRALTIDDDDDHLSFFQEVEPGEMELFFQSINDFTRANK</sequence>
<dbReference type="Proteomes" id="UP001189624">
    <property type="component" value="Chromosome 5"/>
</dbReference>
<feature type="region of interest" description="Disordered" evidence="3">
    <location>
        <begin position="48"/>
        <end position="82"/>
    </location>
</feature>
<evidence type="ECO:0000256" key="1">
    <source>
        <dbReference type="ARBA" id="ARBA00023013"/>
    </source>
</evidence>
<protein>
    <submittedName>
        <fullName evidence="4">Uncharacterized protein</fullName>
    </submittedName>
</protein>
<dbReference type="InterPro" id="IPR040389">
    <property type="entry name" value="SMR"/>
</dbReference>
<organism evidence="4 5">
    <name type="scientific">Sphenostylis stenocarpa</name>
    <dbReference type="NCBI Taxonomy" id="92480"/>
    <lineage>
        <taxon>Eukaryota</taxon>
        <taxon>Viridiplantae</taxon>
        <taxon>Streptophyta</taxon>
        <taxon>Embryophyta</taxon>
        <taxon>Tracheophyta</taxon>
        <taxon>Spermatophyta</taxon>
        <taxon>Magnoliopsida</taxon>
        <taxon>eudicotyledons</taxon>
        <taxon>Gunneridae</taxon>
        <taxon>Pentapetalae</taxon>
        <taxon>rosids</taxon>
        <taxon>fabids</taxon>
        <taxon>Fabales</taxon>
        <taxon>Fabaceae</taxon>
        <taxon>Papilionoideae</taxon>
        <taxon>50 kb inversion clade</taxon>
        <taxon>NPAAA clade</taxon>
        <taxon>indigoferoid/millettioid clade</taxon>
        <taxon>Phaseoleae</taxon>
        <taxon>Sphenostylis</taxon>
    </lineage>
</organism>
<proteinExistence type="predicted"/>
<dbReference type="PANTHER" id="PTHR33142:SF105">
    <property type="match status" value="1"/>
</dbReference>
<keyword evidence="2" id="KW-0131">Cell cycle</keyword>
<dbReference type="AlphaFoldDB" id="A0AA86VDP5"/>
<evidence type="ECO:0000256" key="3">
    <source>
        <dbReference type="SAM" id="MobiDB-lite"/>
    </source>
</evidence>
<name>A0AA86VDP5_9FABA</name>
<dbReference type="Gramene" id="rna-AYBTSS11_LOCUS16341">
    <property type="protein sequence ID" value="CAJ1955839.1"/>
    <property type="gene ID" value="gene-AYBTSS11_LOCUS16341"/>
</dbReference>
<evidence type="ECO:0000313" key="5">
    <source>
        <dbReference type="Proteomes" id="UP001189624"/>
    </source>
</evidence>
<dbReference type="PANTHER" id="PTHR33142">
    <property type="entry name" value="CYCLIN-DEPENDENT PROTEIN KINASE INHIBITOR SMR13"/>
    <property type="match status" value="1"/>
</dbReference>
<feature type="region of interest" description="Disordered" evidence="3">
    <location>
        <begin position="1"/>
        <end position="24"/>
    </location>
</feature>
<keyword evidence="5" id="KW-1185">Reference proteome</keyword>